<dbReference type="STRING" id="490622.A0A395NHX2"/>
<feature type="repeat" description="WD" evidence="1">
    <location>
        <begin position="3"/>
        <end position="43"/>
    </location>
</feature>
<accession>A0A395NHX2</accession>
<sequence length="180" mass="19375">MRFSGYGSKITSQALSSDNLYLALGLDKPVKIWDIASGVCIQSLNVGTAHYLSFDARINSRLYSTLGTLDLDLAPISGPAPAMPSSQPGGLHGYGIDEDGVWILKDGKPMLWLPLEYRPTTSDVTVYRPAVSAVAGSTVAIGCNGRVLMMRFAEAGPDRCIDSEGYLYLNYDATARVLHL</sequence>
<dbReference type="Gene3D" id="2.130.10.10">
    <property type="entry name" value="YVTN repeat-like/Quinoprotein amine dehydrogenase"/>
    <property type="match status" value="1"/>
</dbReference>
<evidence type="ECO:0000313" key="3">
    <source>
        <dbReference type="Proteomes" id="UP000266272"/>
    </source>
</evidence>
<keyword evidence="1" id="KW-0853">WD repeat</keyword>
<evidence type="ECO:0000256" key="1">
    <source>
        <dbReference type="PROSITE-ProRule" id="PRU00221"/>
    </source>
</evidence>
<keyword evidence="3" id="KW-1185">Reference proteome</keyword>
<organism evidence="2 3">
    <name type="scientific">Trichoderma arundinaceum</name>
    <dbReference type="NCBI Taxonomy" id="490622"/>
    <lineage>
        <taxon>Eukaryota</taxon>
        <taxon>Fungi</taxon>
        <taxon>Dikarya</taxon>
        <taxon>Ascomycota</taxon>
        <taxon>Pezizomycotina</taxon>
        <taxon>Sordariomycetes</taxon>
        <taxon>Hypocreomycetidae</taxon>
        <taxon>Hypocreales</taxon>
        <taxon>Hypocreaceae</taxon>
        <taxon>Trichoderma</taxon>
    </lineage>
</organism>
<dbReference type="Proteomes" id="UP000266272">
    <property type="component" value="Unassembled WGS sequence"/>
</dbReference>
<dbReference type="PROSITE" id="PS50082">
    <property type="entry name" value="WD_REPEATS_2"/>
    <property type="match status" value="1"/>
</dbReference>
<proteinExistence type="predicted"/>
<dbReference type="SUPFAM" id="SSF101908">
    <property type="entry name" value="Putative isomerase YbhE"/>
    <property type="match status" value="1"/>
</dbReference>
<evidence type="ECO:0000313" key="2">
    <source>
        <dbReference type="EMBL" id="RFU75685.1"/>
    </source>
</evidence>
<protein>
    <submittedName>
        <fullName evidence="2">Uncharacterized protein</fullName>
    </submittedName>
</protein>
<reference evidence="2 3" key="1">
    <citation type="journal article" date="2018" name="PLoS Pathog.">
        <title>Evolution of structural diversity of trichothecenes, a family of toxins produced by plant pathogenic and entomopathogenic fungi.</title>
        <authorList>
            <person name="Proctor R.H."/>
            <person name="McCormick S.P."/>
            <person name="Kim H.S."/>
            <person name="Cardoza R.E."/>
            <person name="Stanley A.M."/>
            <person name="Lindo L."/>
            <person name="Kelly A."/>
            <person name="Brown D.W."/>
            <person name="Lee T."/>
            <person name="Vaughan M.M."/>
            <person name="Alexander N.J."/>
            <person name="Busman M."/>
            <person name="Gutierrez S."/>
        </authorList>
    </citation>
    <scope>NUCLEOTIDE SEQUENCE [LARGE SCALE GENOMIC DNA]</scope>
    <source>
        <strain evidence="2 3">IBT 40837</strain>
    </source>
</reference>
<dbReference type="OrthoDB" id="5240432at2759"/>
<comment type="caution">
    <text evidence="2">The sequence shown here is derived from an EMBL/GenBank/DDBJ whole genome shotgun (WGS) entry which is preliminary data.</text>
</comment>
<dbReference type="InterPro" id="IPR015943">
    <property type="entry name" value="WD40/YVTN_repeat-like_dom_sf"/>
</dbReference>
<dbReference type="EMBL" id="PXOA01000416">
    <property type="protein sequence ID" value="RFU75685.1"/>
    <property type="molecule type" value="Genomic_DNA"/>
</dbReference>
<gene>
    <name evidence="2" type="ORF">TARUN_6578</name>
</gene>
<dbReference type="AlphaFoldDB" id="A0A395NHX2"/>
<dbReference type="InterPro" id="IPR001680">
    <property type="entry name" value="WD40_rpt"/>
</dbReference>
<name>A0A395NHX2_TRIAR</name>